<evidence type="ECO:0000256" key="8">
    <source>
        <dbReference type="ARBA" id="ARBA00022475"/>
    </source>
</evidence>
<organism evidence="18 19">
    <name type="scientific">Phaeovibrio sulfidiphilus</name>
    <dbReference type="NCBI Taxonomy" id="1220600"/>
    <lineage>
        <taxon>Bacteria</taxon>
        <taxon>Pseudomonadati</taxon>
        <taxon>Pseudomonadota</taxon>
        <taxon>Alphaproteobacteria</taxon>
        <taxon>Rhodospirillales</taxon>
        <taxon>Rhodospirillaceae</taxon>
        <taxon>Phaeovibrio</taxon>
    </lineage>
</organism>
<sequence length="627" mass="65807">MQASPSSGDADVIIIGGGITGAGIARDCARRGLRALLVERRDYSTGATGRNHGLLHSGARYAVTDPESARECIEENRILRTIARHCVEDTGGLFISLPEDDLAFQKTFLDACSKADIPARALDPAEARRLEPSVNPELTGAVHVPDGAVDPFRLTLANILDATAHGARCLTYHEVTGLLKEGPAVTGVRVRNTLTGETREFRAPLTINAAGIWGQAIARMADVEVRMFPTRGALLILGHRLNTVVINRCRKPADADILVPGDTVSLIGTTSTPVPFEQVDDLRVTTEEVDLLVREGRLLAPALADTRMLRAYAGARPLIADEDDATGRSISRRIVLLDHESRDGCPGFITISGGKLITYRLMAEMTTDLVCTKLGVSARCDTATVPLPGSRETTAETLKKLAALPVTQRRSVVGRYGDEAQDLADGGPGSRSLVCECESVSVGEVVRAIETLGVHSLTDLRRRTRLGMGTCQGELCACRAAGLLVQEGVTPPAGMPDTLARLLEERWKGIRPVAWADALRESEFTLWLYQGVCGLGRPSGPNPGPGPGPGPITAGSPPDASGAMPLAPAPNGVTSHATPGTSAHAPNGASAPSPDGASAPTPDGGTTHARTPNPEPSPDGKAGGHAL</sequence>
<evidence type="ECO:0000259" key="16">
    <source>
        <dbReference type="Pfam" id="PF01266"/>
    </source>
</evidence>
<feature type="region of interest" description="Disordered" evidence="15">
    <location>
        <begin position="538"/>
        <end position="627"/>
    </location>
</feature>
<evidence type="ECO:0000256" key="2">
    <source>
        <dbReference type="ARBA" id="ARBA00001974"/>
    </source>
</evidence>
<keyword evidence="8" id="KW-1003">Cell membrane</keyword>
<evidence type="ECO:0000256" key="6">
    <source>
        <dbReference type="ARBA" id="ARBA00011331"/>
    </source>
</evidence>
<dbReference type="NCBIfam" id="NF008313">
    <property type="entry name" value="PRK11101.1"/>
    <property type="match status" value="1"/>
</dbReference>
<dbReference type="Gene3D" id="1.10.10.1100">
    <property type="entry name" value="BFD-like [2Fe-2S]-binding domain"/>
    <property type="match status" value="1"/>
</dbReference>
<gene>
    <name evidence="18" type="primary">glpA</name>
    <name evidence="18" type="ORF">IHV25_06005</name>
</gene>
<dbReference type="GO" id="GO:0019563">
    <property type="term" value="P:glycerol catabolic process"/>
    <property type="evidence" value="ECO:0007669"/>
    <property type="project" value="UniProtKB-UniPathway"/>
</dbReference>
<dbReference type="GO" id="GO:0004368">
    <property type="term" value="F:glycerol-3-phosphate dehydrogenase (quinone) activity"/>
    <property type="evidence" value="ECO:0007669"/>
    <property type="project" value="UniProtKB-EC"/>
</dbReference>
<dbReference type="PROSITE" id="PS00978">
    <property type="entry name" value="FAD_G3PDH_2"/>
    <property type="match status" value="1"/>
</dbReference>
<dbReference type="PANTHER" id="PTHR11985">
    <property type="entry name" value="GLYCEROL-3-PHOSPHATE DEHYDROGENASE"/>
    <property type="match status" value="1"/>
</dbReference>
<dbReference type="Pfam" id="PF04324">
    <property type="entry name" value="Fer2_BFD"/>
    <property type="match status" value="1"/>
</dbReference>
<accession>A0A8J7CQT6</accession>
<evidence type="ECO:0000313" key="18">
    <source>
        <dbReference type="EMBL" id="MBE1237200.1"/>
    </source>
</evidence>
<dbReference type="CDD" id="cd19946">
    <property type="entry name" value="GlpA-like_Fer2_BFD-like"/>
    <property type="match status" value="1"/>
</dbReference>
<comment type="similarity">
    <text evidence="5 14">Belongs to the FAD-dependent glycerol-3-phosphate dehydrogenase family.</text>
</comment>
<comment type="subunit">
    <text evidence="6">Composed of a catalytic GlpA/B dimer and of membrane bound GlpC.</text>
</comment>
<dbReference type="NCBIfam" id="TIGR03377">
    <property type="entry name" value="glycerol3P_GlpA"/>
    <property type="match status" value="1"/>
</dbReference>
<dbReference type="InterPro" id="IPR000447">
    <property type="entry name" value="G3P_DH_FAD-dep"/>
</dbReference>
<evidence type="ECO:0000256" key="1">
    <source>
        <dbReference type="ARBA" id="ARBA00001917"/>
    </source>
</evidence>
<feature type="domain" description="FAD dependent oxidoreductase" evidence="16">
    <location>
        <begin position="11"/>
        <end position="360"/>
    </location>
</feature>
<dbReference type="GO" id="GO:0010181">
    <property type="term" value="F:FMN binding"/>
    <property type="evidence" value="ECO:0007669"/>
    <property type="project" value="InterPro"/>
</dbReference>
<comment type="cofactor">
    <cofactor evidence="1">
        <name>FMN</name>
        <dbReference type="ChEBI" id="CHEBI:58210"/>
    </cofactor>
</comment>
<dbReference type="GO" id="GO:0046168">
    <property type="term" value="P:glycerol-3-phosphate catabolic process"/>
    <property type="evidence" value="ECO:0007669"/>
    <property type="project" value="TreeGrafter"/>
</dbReference>
<evidence type="ECO:0000256" key="5">
    <source>
        <dbReference type="ARBA" id="ARBA00007330"/>
    </source>
</evidence>
<keyword evidence="12" id="KW-0472">Membrane</keyword>
<evidence type="ECO:0000256" key="9">
    <source>
        <dbReference type="ARBA" id="ARBA00022630"/>
    </source>
</evidence>
<comment type="pathway">
    <text evidence="4">Polyol metabolism; glycerol degradation via glycerol kinase pathway; glycerone phosphate from sn-glycerol 3-phosphate (anaerobic route): step 1/1.</text>
</comment>
<feature type="compositionally biased region" description="Pro residues" evidence="15">
    <location>
        <begin position="540"/>
        <end position="550"/>
    </location>
</feature>
<dbReference type="SUPFAM" id="SSF51905">
    <property type="entry name" value="FAD/NAD(P)-binding domain"/>
    <property type="match status" value="1"/>
</dbReference>
<dbReference type="UniPathway" id="UPA00618">
    <property type="reaction ID" value="UER00673"/>
</dbReference>
<keyword evidence="9 14" id="KW-0285">Flavoprotein</keyword>
<dbReference type="GO" id="GO:0005886">
    <property type="term" value="C:plasma membrane"/>
    <property type="evidence" value="ECO:0007669"/>
    <property type="project" value="UniProtKB-SubCell"/>
</dbReference>
<name>A0A8J7CQT6_9PROT</name>
<dbReference type="PANTHER" id="PTHR11985:SF35">
    <property type="entry name" value="ANAEROBIC GLYCEROL-3-PHOSPHATE DEHYDROGENASE SUBUNIT A"/>
    <property type="match status" value="1"/>
</dbReference>
<comment type="cofactor">
    <cofactor evidence="2 14">
        <name>FAD</name>
        <dbReference type="ChEBI" id="CHEBI:57692"/>
    </cofactor>
</comment>
<dbReference type="Pfam" id="PF01266">
    <property type="entry name" value="DAO"/>
    <property type="match status" value="1"/>
</dbReference>
<dbReference type="EC" id="1.1.5.3" evidence="7 14"/>
<evidence type="ECO:0000256" key="11">
    <source>
        <dbReference type="ARBA" id="ARBA00023002"/>
    </source>
</evidence>
<evidence type="ECO:0000256" key="14">
    <source>
        <dbReference type="RuleBase" id="RU361217"/>
    </source>
</evidence>
<dbReference type="InterPro" id="IPR041854">
    <property type="entry name" value="BFD-like_2Fe2S-bd_dom_sf"/>
</dbReference>
<evidence type="ECO:0000313" key="19">
    <source>
        <dbReference type="Proteomes" id="UP000631034"/>
    </source>
</evidence>
<comment type="subcellular location">
    <subcellularLocation>
        <location evidence="3">Cell membrane</location>
        <topology evidence="3">Peripheral membrane protein</topology>
    </subcellularLocation>
</comment>
<reference evidence="18" key="1">
    <citation type="submission" date="2020-10" db="EMBL/GenBank/DDBJ databases">
        <title>Genome sequence of the unusual species of purple photosynthetic bacteria, Phaeovibrio sulfidiphilus DSM 23193, type strain.</title>
        <authorList>
            <person name="Kyndt J.A."/>
            <person name="Meyer T.E."/>
        </authorList>
    </citation>
    <scope>NUCLEOTIDE SEQUENCE</scope>
    <source>
        <strain evidence="18">DSM 23193</strain>
    </source>
</reference>
<evidence type="ECO:0000256" key="4">
    <source>
        <dbReference type="ARBA" id="ARBA00005157"/>
    </source>
</evidence>
<dbReference type="Gene3D" id="3.50.50.60">
    <property type="entry name" value="FAD/NAD(P)-binding domain"/>
    <property type="match status" value="3"/>
</dbReference>
<feature type="compositionally biased region" description="Low complexity" evidence="15">
    <location>
        <begin position="585"/>
        <end position="603"/>
    </location>
</feature>
<dbReference type="EMBL" id="JACZHT010000003">
    <property type="protein sequence ID" value="MBE1237200.1"/>
    <property type="molecule type" value="Genomic_DNA"/>
</dbReference>
<evidence type="ECO:0000256" key="12">
    <source>
        <dbReference type="ARBA" id="ARBA00023136"/>
    </source>
</evidence>
<protein>
    <recommendedName>
        <fullName evidence="7 14">Glycerol-3-phosphate dehydrogenase</fullName>
        <ecNumber evidence="7 14">1.1.5.3</ecNumber>
    </recommendedName>
</protein>
<comment type="caution">
    <text evidence="18">The sequence shown here is derived from an EMBL/GenBank/DDBJ whole genome shotgun (WGS) entry which is preliminary data.</text>
</comment>
<evidence type="ECO:0000256" key="13">
    <source>
        <dbReference type="ARBA" id="ARBA00049055"/>
    </source>
</evidence>
<evidence type="ECO:0000256" key="7">
    <source>
        <dbReference type="ARBA" id="ARBA00013029"/>
    </source>
</evidence>
<keyword evidence="19" id="KW-1185">Reference proteome</keyword>
<feature type="domain" description="BFD-like [2Fe-2S]-binding" evidence="17">
    <location>
        <begin position="433"/>
        <end position="482"/>
    </location>
</feature>
<keyword evidence="10" id="KW-0274">FAD</keyword>
<dbReference type="PRINTS" id="PR01001">
    <property type="entry name" value="FADG3PDH"/>
</dbReference>
<evidence type="ECO:0000259" key="17">
    <source>
        <dbReference type="Pfam" id="PF04324"/>
    </source>
</evidence>
<evidence type="ECO:0000256" key="10">
    <source>
        <dbReference type="ARBA" id="ARBA00022827"/>
    </source>
</evidence>
<dbReference type="InterPro" id="IPR017752">
    <property type="entry name" value="G3P_DH_GlpA_su"/>
</dbReference>
<dbReference type="GO" id="GO:0009331">
    <property type="term" value="C:glycerol-3-phosphate dehydrogenase (FAD) complex"/>
    <property type="evidence" value="ECO:0007669"/>
    <property type="project" value="UniProtKB-UniRule"/>
</dbReference>
<dbReference type="Proteomes" id="UP000631034">
    <property type="component" value="Unassembled WGS sequence"/>
</dbReference>
<dbReference type="PROSITE" id="PS00977">
    <property type="entry name" value="FAD_G3PDH_1"/>
    <property type="match status" value="1"/>
</dbReference>
<evidence type="ECO:0000256" key="3">
    <source>
        <dbReference type="ARBA" id="ARBA00004202"/>
    </source>
</evidence>
<dbReference type="GO" id="GO:0050660">
    <property type="term" value="F:flavin adenine dinucleotide binding"/>
    <property type="evidence" value="ECO:0007669"/>
    <property type="project" value="InterPro"/>
</dbReference>
<proteinExistence type="inferred from homology"/>
<keyword evidence="11 14" id="KW-0560">Oxidoreductase</keyword>
<dbReference type="InterPro" id="IPR007419">
    <property type="entry name" value="BFD-like_2Fe2S-bd_dom"/>
</dbReference>
<dbReference type="RefSeq" id="WP_192534197.1">
    <property type="nucleotide sequence ID" value="NZ_JACZHT010000003.1"/>
</dbReference>
<dbReference type="AlphaFoldDB" id="A0A8J7CQT6"/>
<dbReference type="FunFam" id="3.50.50.60:FF:000102">
    <property type="entry name" value="Glycerol-3-phosphate dehydrogenase"/>
    <property type="match status" value="1"/>
</dbReference>
<dbReference type="InterPro" id="IPR036188">
    <property type="entry name" value="FAD/NAD-bd_sf"/>
</dbReference>
<comment type="catalytic activity">
    <reaction evidence="13 14">
        <text>a quinone + sn-glycerol 3-phosphate = dihydroxyacetone phosphate + a quinol</text>
        <dbReference type="Rhea" id="RHEA:18977"/>
        <dbReference type="ChEBI" id="CHEBI:24646"/>
        <dbReference type="ChEBI" id="CHEBI:57597"/>
        <dbReference type="ChEBI" id="CHEBI:57642"/>
        <dbReference type="ChEBI" id="CHEBI:132124"/>
        <dbReference type="EC" id="1.1.5.3"/>
    </reaction>
</comment>
<feature type="compositionally biased region" description="Polar residues" evidence="15">
    <location>
        <begin position="572"/>
        <end position="581"/>
    </location>
</feature>
<dbReference type="InterPro" id="IPR006076">
    <property type="entry name" value="FAD-dep_OxRdtase"/>
</dbReference>
<evidence type="ECO:0000256" key="15">
    <source>
        <dbReference type="SAM" id="MobiDB-lite"/>
    </source>
</evidence>